<evidence type="ECO:0000256" key="1">
    <source>
        <dbReference type="SAM" id="Phobius"/>
    </source>
</evidence>
<dbReference type="STRING" id="67365.GCA_001704635_07206"/>
<accession>A0A1R1SNE8</accession>
<sequence length="172" mass="18237">MSSTGTIKRSRTRRAGENAYGLLLLTKNVVMALIALFVLVAGVWYSWGTAKPAMFTKNLERGTVTVSRCDDDWCTGAFAPTDGSGRARARVRIDKAVADGPGDRLPVALKPGTDEAVRTGWAGVLHAWVPFAGSLLLASLMVAGGLRLRRTAWALGLTGVTLLAASFATLTF</sequence>
<dbReference type="GeneID" id="96744654"/>
<keyword evidence="1" id="KW-0472">Membrane</keyword>
<feature type="transmembrane region" description="Helical" evidence="1">
    <location>
        <begin position="127"/>
        <end position="146"/>
    </location>
</feature>
<evidence type="ECO:0000313" key="3">
    <source>
        <dbReference type="Proteomes" id="UP000186168"/>
    </source>
</evidence>
<feature type="transmembrane region" description="Helical" evidence="1">
    <location>
        <begin position="21"/>
        <end position="47"/>
    </location>
</feature>
<feature type="transmembrane region" description="Helical" evidence="1">
    <location>
        <begin position="153"/>
        <end position="170"/>
    </location>
</feature>
<dbReference type="RefSeq" id="WP_065963671.1">
    <property type="nucleotide sequence ID" value="NZ_ASQP01000136.1"/>
</dbReference>
<keyword evidence="1" id="KW-1133">Transmembrane helix</keyword>
<keyword evidence="3" id="KW-1185">Reference proteome</keyword>
<evidence type="ECO:0000313" key="2">
    <source>
        <dbReference type="EMBL" id="OMI39752.1"/>
    </source>
</evidence>
<proteinExistence type="predicted"/>
<protein>
    <submittedName>
        <fullName evidence="2">Uncharacterized protein</fullName>
    </submittedName>
</protein>
<comment type="caution">
    <text evidence="2">The sequence shown here is derived from an EMBL/GenBank/DDBJ whole genome shotgun (WGS) entry which is preliminary data.</text>
</comment>
<reference evidence="2 3" key="1">
    <citation type="submission" date="2013-05" db="EMBL/GenBank/DDBJ databases">
        <title>Genome sequence of Streptomyces sparsogenes DSM 40356.</title>
        <authorList>
            <person name="Coyne S."/>
            <person name="Seebeck F.P."/>
        </authorList>
    </citation>
    <scope>NUCLEOTIDE SEQUENCE [LARGE SCALE GENOMIC DNA]</scope>
    <source>
        <strain evidence="2 3">DSM 40356</strain>
    </source>
</reference>
<organism evidence="2 3">
    <name type="scientific">Streptomyces sparsogenes DSM 40356</name>
    <dbReference type="NCBI Taxonomy" id="1331668"/>
    <lineage>
        <taxon>Bacteria</taxon>
        <taxon>Bacillati</taxon>
        <taxon>Actinomycetota</taxon>
        <taxon>Actinomycetes</taxon>
        <taxon>Kitasatosporales</taxon>
        <taxon>Streptomycetaceae</taxon>
        <taxon>Streptomyces</taxon>
    </lineage>
</organism>
<dbReference type="Proteomes" id="UP000186168">
    <property type="component" value="Unassembled WGS sequence"/>
</dbReference>
<gene>
    <name evidence="2" type="ORF">SPAR_09336</name>
</gene>
<keyword evidence="1" id="KW-0812">Transmembrane</keyword>
<name>A0A1R1SNE8_9ACTN</name>
<dbReference type="AlphaFoldDB" id="A0A1R1SNE8"/>
<dbReference type="EMBL" id="ASQP01000136">
    <property type="protein sequence ID" value="OMI39752.1"/>
    <property type="molecule type" value="Genomic_DNA"/>
</dbReference>